<reference evidence="3" key="1">
    <citation type="journal article" date="2019" name="Int. J. Syst. Evol. Microbiol.">
        <title>The Global Catalogue of Microorganisms (GCM) 10K type strain sequencing project: providing services to taxonomists for standard genome sequencing and annotation.</title>
        <authorList>
            <consortium name="The Broad Institute Genomics Platform"/>
            <consortium name="The Broad Institute Genome Sequencing Center for Infectious Disease"/>
            <person name="Wu L."/>
            <person name="Ma J."/>
        </authorList>
    </citation>
    <scope>NUCLEOTIDE SEQUENCE [LARGE SCALE GENOMIC DNA]</scope>
    <source>
        <strain evidence="3">JCM 15921</strain>
    </source>
</reference>
<evidence type="ECO:0000313" key="2">
    <source>
        <dbReference type="EMBL" id="GAA2138230.1"/>
    </source>
</evidence>
<evidence type="ECO:0000256" key="1">
    <source>
        <dbReference type="SAM" id="SignalP"/>
    </source>
</evidence>
<name>A0ABP5KW37_9MICC</name>
<feature type="signal peptide" evidence="1">
    <location>
        <begin position="1"/>
        <end position="35"/>
    </location>
</feature>
<protein>
    <recommendedName>
        <fullName evidence="4">Ribosomally synthesized peptide with SipW-like signal peptide</fullName>
    </recommendedName>
</protein>
<accession>A0ABP5KW37</accession>
<feature type="chain" id="PRO_5046925685" description="Ribosomally synthesized peptide with SipW-like signal peptide" evidence="1">
    <location>
        <begin position="36"/>
        <end position="169"/>
    </location>
</feature>
<dbReference type="EMBL" id="BAAAQB010000034">
    <property type="protein sequence ID" value="GAA2138230.1"/>
    <property type="molecule type" value="Genomic_DNA"/>
</dbReference>
<gene>
    <name evidence="2" type="ORF">GCM10009825_24530</name>
</gene>
<comment type="caution">
    <text evidence="2">The sequence shown here is derived from an EMBL/GenBank/DDBJ whole genome shotgun (WGS) entry which is preliminary data.</text>
</comment>
<dbReference type="Proteomes" id="UP001500102">
    <property type="component" value="Unassembled WGS sequence"/>
</dbReference>
<keyword evidence="1" id="KW-0732">Signal</keyword>
<keyword evidence="3" id="KW-1185">Reference proteome</keyword>
<sequence>MQSTRSMLRGTRVAGTASAATAALCLLAGGGTAYAYWATTGTGSGAAAAAPMQTVAVDAFVAGDSNRTSLVPGGSADVILRASNPNAFAVQLYSVASSGAITADAAHSGCTTTGVSFTAPAAPLAPAVTIPANSSLLVTLPGAAGMSAQSQSACQGATFKIPVTVEARR</sequence>
<organism evidence="2 3">
    <name type="scientific">Arthrobacter humicola</name>
    <dbReference type="NCBI Taxonomy" id="409291"/>
    <lineage>
        <taxon>Bacteria</taxon>
        <taxon>Bacillati</taxon>
        <taxon>Actinomycetota</taxon>
        <taxon>Actinomycetes</taxon>
        <taxon>Micrococcales</taxon>
        <taxon>Micrococcaceae</taxon>
        <taxon>Arthrobacter</taxon>
    </lineage>
</organism>
<evidence type="ECO:0008006" key="4">
    <source>
        <dbReference type="Google" id="ProtNLM"/>
    </source>
</evidence>
<dbReference type="RefSeq" id="WP_344366044.1">
    <property type="nucleotide sequence ID" value="NZ_BAAAQB010000034.1"/>
</dbReference>
<proteinExistence type="predicted"/>
<evidence type="ECO:0000313" key="3">
    <source>
        <dbReference type="Proteomes" id="UP001500102"/>
    </source>
</evidence>